<sequence length="258" mass="29663">MKILKTISASNTLKSKLLLLALLVLPLVTVAQVQAYLVHEDQVKPSKHNDYIEVSKEFKALCEKHNFSESWSVAQMDDGTFLTITPVEKFADLDEDPMEDFAKTVGEEKFTSYFERFNECYDKHGSYITLLNENLSYMPDGMSTTQEGQNYRRWIFMDVAAKNVSKTREAIKAIKDLFAQKNSKMHYRIYQNGFGHVGDRFVVVISAKSALDYEQISEDNWKLLGEEARPLFDNLNSLISSYSEISGWMRPDLSYSKQ</sequence>
<keyword evidence="2" id="KW-1185">Reference proteome</keyword>
<dbReference type="Proteomes" id="UP001500736">
    <property type="component" value="Unassembled WGS sequence"/>
</dbReference>
<dbReference type="RefSeq" id="WP_343797010.1">
    <property type="nucleotide sequence ID" value="NZ_BAAAGF010000002.1"/>
</dbReference>
<dbReference type="EMBL" id="BAAAGF010000002">
    <property type="protein sequence ID" value="GAA0742374.1"/>
    <property type="molecule type" value="Genomic_DNA"/>
</dbReference>
<proteinExistence type="predicted"/>
<comment type="caution">
    <text evidence="1">The sequence shown here is derived from an EMBL/GenBank/DDBJ whole genome shotgun (WGS) entry which is preliminary data.</text>
</comment>
<organism evidence="1 2">
    <name type="scientific">Gaetbulibacter jejuensis</name>
    <dbReference type="NCBI Taxonomy" id="584607"/>
    <lineage>
        <taxon>Bacteria</taxon>
        <taxon>Pseudomonadati</taxon>
        <taxon>Bacteroidota</taxon>
        <taxon>Flavobacteriia</taxon>
        <taxon>Flavobacteriales</taxon>
        <taxon>Flavobacteriaceae</taxon>
        <taxon>Gaetbulibacter</taxon>
    </lineage>
</organism>
<evidence type="ECO:0000313" key="2">
    <source>
        <dbReference type="Proteomes" id="UP001500736"/>
    </source>
</evidence>
<evidence type="ECO:0000313" key="1">
    <source>
        <dbReference type="EMBL" id="GAA0742374.1"/>
    </source>
</evidence>
<gene>
    <name evidence="1" type="ORF">GCM10009431_14320</name>
</gene>
<name>A0ABN1JLP2_9FLAO</name>
<accession>A0ABN1JLP2</accession>
<protein>
    <submittedName>
        <fullName evidence="1">Uncharacterized protein</fullName>
    </submittedName>
</protein>
<reference evidence="1 2" key="1">
    <citation type="journal article" date="2019" name="Int. J. Syst. Evol. Microbiol.">
        <title>The Global Catalogue of Microorganisms (GCM) 10K type strain sequencing project: providing services to taxonomists for standard genome sequencing and annotation.</title>
        <authorList>
            <consortium name="The Broad Institute Genomics Platform"/>
            <consortium name="The Broad Institute Genome Sequencing Center for Infectious Disease"/>
            <person name="Wu L."/>
            <person name="Ma J."/>
        </authorList>
    </citation>
    <scope>NUCLEOTIDE SEQUENCE [LARGE SCALE GENOMIC DNA]</scope>
    <source>
        <strain evidence="1 2">JCM 15976</strain>
    </source>
</reference>